<organism evidence="1 2">
    <name type="scientific">Candolleomyces eurysporus</name>
    <dbReference type="NCBI Taxonomy" id="2828524"/>
    <lineage>
        <taxon>Eukaryota</taxon>
        <taxon>Fungi</taxon>
        <taxon>Dikarya</taxon>
        <taxon>Basidiomycota</taxon>
        <taxon>Agaricomycotina</taxon>
        <taxon>Agaricomycetes</taxon>
        <taxon>Agaricomycetidae</taxon>
        <taxon>Agaricales</taxon>
        <taxon>Agaricineae</taxon>
        <taxon>Psathyrellaceae</taxon>
        <taxon>Candolleomyces</taxon>
    </lineage>
</organism>
<dbReference type="AlphaFoldDB" id="A0A9W8JTT6"/>
<feature type="non-terminal residue" evidence="1">
    <location>
        <position position="1"/>
    </location>
</feature>
<evidence type="ECO:0000313" key="2">
    <source>
        <dbReference type="Proteomes" id="UP001140091"/>
    </source>
</evidence>
<sequence>MPTPELPPELWLEILSYLPRTYIYKMMGLNRLLFELAMQDKYEEIRLISDDKNMLNTFEQLRHDNISRLVRRLYLRPAFLPGIDEPGNMEEEEDSSLVTSFSWLSLFSSKEKPHRSTNETAHRILIAAGKALPKCQNLREIVIIIYDHVITNSFQTFLSDLWRSIGDGIQKLTVATTLIKIPKLLKYISEHAQRLPHLESLDITVVNSRFPIEQDTESIAARALVTAIQGFKGTLEHLTLSAVAQYDFSPLFKQLGALPKLRKLELWFILCRTTLSNGRTLVDFLRANQDNLEHLVLRPRPRFETFLFAQDTLRDWVLQDFPNVASLPRLKTLDLGHKYTGQIFSYTPPWNSPESPDHLPTLPSFLPQLQSLKLTNTAFSLKGVTHVLEAVGGQISNLQIHVWSFSPGILSLLVTKAPNLASLHLTYDRLDAKDELTDVPRSSASPATDNIYLIIKARRYPKWPLEYLRIGSKKSCGECHPDTYLANTIVEALSREVVVDSNYVCFCDGRFRMPGLSSLSDL</sequence>
<dbReference type="EMBL" id="JANBPK010000020">
    <property type="protein sequence ID" value="KAJ2936753.1"/>
    <property type="molecule type" value="Genomic_DNA"/>
</dbReference>
<proteinExistence type="predicted"/>
<name>A0A9W8JTT6_9AGAR</name>
<keyword evidence="2" id="KW-1185">Reference proteome</keyword>
<dbReference type="SUPFAM" id="SSF52047">
    <property type="entry name" value="RNI-like"/>
    <property type="match status" value="1"/>
</dbReference>
<protein>
    <recommendedName>
        <fullName evidence="3">F-box domain-containing protein</fullName>
    </recommendedName>
</protein>
<dbReference type="Gene3D" id="3.80.10.10">
    <property type="entry name" value="Ribonuclease Inhibitor"/>
    <property type="match status" value="1"/>
</dbReference>
<dbReference type="Proteomes" id="UP001140091">
    <property type="component" value="Unassembled WGS sequence"/>
</dbReference>
<gene>
    <name evidence="1" type="ORF">H1R20_g350</name>
</gene>
<dbReference type="InterPro" id="IPR032675">
    <property type="entry name" value="LRR_dom_sf"/>
</dbReference>
<dbReference type="OrthoDB" id="3049838at2759"/>
<comment type="caution">
    <text evidence="1">The sequence shown here is derived from an EMBL/GenBank/DDBJ whole genome shotgun (WGS) entry which is preliminary data.</text>
</comment>
<accession>A0A9W8JTT6</accession>
<evidence type="ECO:0008006" key="3">
    <source>
        <dbReference type="Google" id="ProtNLM"/>
    </source>
</evidence>
<evidence type="ECO:0000313" key="1">
    <source>
        <dbReference type="EMBL" id="KAJ2936753.1"/>
    </source>
</evidence>
<reference evidence="1" key="1">
    <citation type="submission" date="2022-06" db="EMBL/GenBank/DDBJ databases">
        <title>Genome Sequence of Candolleomyces eurysporus.</title>
        <authorList>
            <person name="Buettner E."/>
        </authorList>
    </citation>
    <scope>NUCLEOTIDE SEQUENCE</scope>
    <source>
        <strain evidence="1">VTCC 930004</strain>
    </source>
</reference>